<dbReference type="Proteomes" id="UP000008743">
    <property type="component" value="Unassembled WGS sequence"/>
</dbReference>
<feature type="compositionally biased region" description="Polar residues" evidence="4">
    <location>
        <begin position="102"/>
        <end position="114"/>
    </location>
</feature>
<dbReference type="InterPro" id="IPR040324">
    <property type="entry name" value="WDR44/Dgr2"/>
</dbReference>
<feature type="compositionally biased region" description="Low complexity" evidence="4">
    <location>
        <begin position="382"/>
        <end position="395"/>
    </location>
</feature>
<accession>A0A0D2WNN2</accession>
<dbReference type="AlphaFoldDB" id="A0A0D2WNN2"/>
<dbReference type="InParanoid" id="A0A0D2WNN2"/>
<evidence type="ECO:0000313" key="6">
    <source>
        <dbReference type="Proteomes" id="UP000008743"/>
    </source>
</evidence>
<dbReference type="PROSITE" id="PS50082">
    <property type="entry name" value="WD_REPEATS_2"/>
    <property type="match status" value="3"/>
</dbReference>
<evidence type="ECO:0000256" key="2">
    <source>
        <dbReference type="ARBA" id="ARBA00022737"/>
    </source>
</evidence>
<dbReference type="SMART" id="SM00320">
    <property type="entry name" value="WD40"/>
    <property type="match status" value="6"/>
</dbReference>
<gene>
    <name evidence="5" type="ORF">CAOG_003067</name>
</gene>
<feature type="repeat" description="WD" evidence="3">
    <location>
        <begin position="528"/>
        <end position="562"/>
    </location>
</feature>
<dbReference type="PhylomeDB" id="A0A0D2WNN2"/>
<evidence type="ECO:0000313" key="5">
    <source>
        <dbReference type="EMBL" id="KJE92033.1"/>
    </source>
</evidence>
<dbReference type="EMBL" id="KE346363">
    <property type="protein sequence ID" value="KJE92033.1"/>
    <property type="molecule type" value="Genomic_DNA"/>
</dbReference>
<dbReference type="PANTHER" id="PTHR14221">
    <property type="entry name" value="WD REPEAT DOMAIN 44"/>
    <property type="match status" value="1"/>
</dbReference>
<evidence type="ECO:0000256" key="3">
    <source>
        <dbReference type="PROSITE-ProRule" id="PRU00221"/>
    </source>
</evidence>
<feature type="compositionally biased region" description="Basic and acidic residues" evidence="4">
    <location>
        <begin position="218"/>
        <end position="227"/>
    </location>
</feature>
<dbReference type="eggNOG" id="KOG0283">
    <property type="taxonomic scope" value="Eukaryota"/>
</dbReference>
<keyword evidence="1 3" id="KW-0853">WD repeat</keyword>
<dbReference type="PROSITE" id="PS50294">
    <property type="entry name" value="WD_REPEATS_REGION"/>
    <property type="match status" value="2"/>
</dbReference>
<feature type="compositionally biased region" description="Basic and acidic residues" evidence="4">
    <location>
        <begin position="452"/>
        <end position="462"/>
    </location>
</feature>
<dbReference type="PRINTS" id="PR00320">
    <property type="entry name" value="GPROTEINBRPT"/>
</dbReference>
<feature type="compositionally biased region" description="Polar residues" evidence="4">
    <location>
        <begin position="284"/>
        <end position="294"/>
    </location>
</feature>
<feature type="compositionally biased region" description="Polar residues" evidence="4">
    <location>
        <begin position="29"/>
        <end position="38"/>
    </location>
</feature>
<feature type="region of interest" description="Disordered" evidence="4">
    <location>
        <begin position="1"/>
        <end position="67"/>
    </location>
</feature>
<protein>
    <submittedName>
        <fullName evidence="5">WD repeat domain-containing protein</fullName>
    </submittedName>
</protein>
<dbReference type="InterPro" id="IPR001680">
    <property type="entry name" value="WD40_rpt"/>
</dbReference>
<dbReference type="OrthoDB" id="1932312at2759"/>
<evidence type="ECO:0000256" key="1">
    <source>
        <dbReference type="ARBA" id="ARBA00022574"/>
    </source>
</evidence>
<dbReference type="InterPro" id="IPR036322">
    <property type="entry name" value="WD40_repeat_dom_sf"/>
</dbReference>
<feature type="repeat" description="WD" evidence="3">
    <location>
        <begin position="488"/>
        <end position="520"/>
    </location>
</feature>
<reference evidence="6" key="1">
    <citation type="submission" date="2011-02" db="EMBL/GenBank/DDBJ databases">
        <title>The Genome Sequence of Capsaspora owczarzaki ATCC 30864.</title>
        <authorList>
            <person name="Russ C."/>
            <person name="Cuomo C."/>
            <person name="Burger G."/>
            <person name="Gray M.W."/>
            <person name="Holland P.W.H."/>
            <person name="King N."/>
            <person name="Lang F.B.F."/>
            <person name="Roger A.J."/>
            <person name="Ruiz-Trillo I."/>
            <person name="Young S.K."/>
            <person name="Zeng Q."/>
            <person name="Gargeya S."/>
            <person name="Alvarado L."/>
            <person name="Berlin A."/>
            <person name="Chapman S.B."/>
            <person name="Chen Z."/>
            <person name="Freedman E."/>
            <person name="Gellesch M."/>
            <person name="Goldberg J."/>
            <person name="Griggs A."/>
            <person name="Gujja S."/>
            <person name="Heilman E."/>
            <person name="Heiman D."/>
            <person name="Howarth C."/>
            <person name="Mehta T."/>
            <person name="Neiman D."/>
            <person name="Pearson M."/>
            <person name="Roberts A."/>
            <person name="Saif S."/>
            <person name="Shea T."/>
            <person name="Shenoy N."/>
            <person name="Sisk P."/>
            <person name="Stolte C."/>
            <person name="Sykes S."/>
            <person name="White J."/>
            <person name="Yandava C."/>
            <person name="Haas B."/>
            <person name="Nusbaum C."/>
            <person name="Birren B."/>
        </authorList>
    </citation>
    <scope>NUCLEOTIDE SEQUENCE</scope>
    <source>
        <strain evidence="6">ATCC 30864</strain>
    </source>
</reference>
<dbReference type="InterPro" id="IPR015943">
    <property type="entry name" value="WD40/YVTN_repeat-like_dom_sf"/>
</dbReference>
<feature type="compositionally biased region" description="Acidic residues" evidence="4">
    <location>
        <begin position="1"/>
        <end position="15"/>
    </location>
</feature>
<organism evidence="5 6">
    <name type="scientific">Capsaspora owczarzaki (strain ATCC 30864)</name>
    <dbReference type="NCBI Taxonomy" id="595528"/>
    <lineage>
        <taxon>Eukaryota</taxon>
        <taxon>Filasterea</taxon>
        <taxon>Capsaspora</taxon>
    </lineage>
</organism>
<feature type="compositionally biased region" description="Basic residues" evidence="4">
    <location>
        <begin position="236"/>
        <end position="248"/>
    </location>
</feature>
<feature type="compositionally biased region" description="Low complexity" evidence="4">
    <location>
        <begin position="411"/>
        <end position="422"/>
    </location>
</feature>
<feature type="compositionally biased region" description="Polar residues" evidence="4">
    <location>
        <begin position="429"/>
        <end position="441"/>
    </location>
</feature>
<dbReference type="PANTHER" id="PTHR14221:SF0">
    <property type="entry name" value="WD REPEAT-CONTAINING PROTEIN 44"/>
    <property type="match status" value="1"/>
</dbReference>
<keyword evidence="6" id="KW-1185">Reference proteome</keyword>
<feature type="region of interest" description="Disordered" evidence="4">
    <location>
        <begin position="370"/>
        <end position="476"/>
    </location>
</feature>
<dbReference type="SUPFAM" id="SSF50978">
    <property type="entry name" value="WD40 repeat-like"/>
    <property type="match status" value="1"/>
</dbReference>
<dbReference type="Pfam" id="PF00400">
    <property type="entry name" value="WD40"/>
    <property type="match status" value="4"/>
</dbReference>
<feature type="repeat" description="WD" evidence="3">
    <location>
        <begin position="326"/>
        <end position="360"/>
    </location>
</feature>
<feature type="region of interest" description="Disordered" evidence="4">
    <location>
        <begin position="102"/>
        <end position="181"/>
    </location>
</feature>
<name>A0A0D2WNN2_CAPO3</name>
<proteinExistence type="predicted"/>
<feature type="compositionally biased region" description="Low complexity" evidence="4">
    <location>
        <begin position="45"/>
        <end position="65"/>
    </location>
</feature>
<evidence type="ECO:0000256" key="4">
    <source>
        <dbReference type="SAM" id="MobiDB-lite"/>
    </source>
</evidence>
<feature type="region of interest" description="Disordered" evidence="4">
    <location>
        <begin position="218"/>
        <end position="299"/>
    </location>
</feature>
<dbReference type="STRING" id="595528.A0A0D2WNN2"/>
<dbReference type="InterPro" id="IPR020472">
    <property type="entry name" value="WD40_PAC1"/>
</dbReference>
<keyword evidence="2" id="KW-0677">Repeat</keyword>
<sequence length="737" mass="79746">MSDPTSDDDEAEFFDASETLAPEAMASVPLSTESSNLGSHHAVQTAPSTSSSSSLPSAPSGELESIAPSSHPFVAKSLLSQPLASASATASMASAAFAASLPTNDPQAESNTDFGSMPVPPPRRKKAQQKVDQLLRASTASLVSVGVGDDQPSDPADPSTKASVSNGAGARAHLLMPNPDGLPDDDLLQRIRMQNLEEGAALNPLAHHIMQRALDLGSHSDADRDPAELQSTPKGKDRKPKGFFKWKGKSSTEPHGLEDDDFGHTHASPAKADVPSRPPDRPKPSQSHSRTPSQLDEEPGEDFVKVFTSKKPAPAFNHLRQTQDLSGLHVGAIWTVKFSFCGRLMATAGQDTVVRVWSVKDTGPFLEEMKRKFGRTDAPETASSSSSSSASRPASTHGSTSTMLHATFPDGSGATARATTAGPSPVHSRPTSVASTTSHASDVSAGGFHSHARTEGPGHSRDGSFGTAPTGMSPEDWQLFEPQPVCQYKGHSADVLDVSWSKNYFLLSSSMDKTVRLWHIVRQECLCVFQHADFVTAIAFHPRDDRYFLSGSMDSTLRLWNIPEKKVALWNEIVGPSSSFITAANFCQNGKMAVVGTYDGRCLFYDSERLKYHTQILVRSSRGKNSKGRKITAIEPMPGEDKILITSNDSRIRLYDLKDLTLTCKYKGSTNSSSQIKASFSNDGKYIICGSEYQNVYVWNTFLDDALVRKGKLSEKFTGFRRDRNESFEFFAGESYC</sequence>
<dbReference type="Gene3D" id="2.130.10.10">
    <property type="entry name" value="YVTN repeat-like/Quinoprotein amine dehydrogenase"/>
    <property type="match status" value="2"/>
</dbReference>